<comment type="caution">
    <text evidence="2">The sequence shown here is derived from an EMBL/GenBank/DDBJ whole genome shotgun (WGS) entry which is preliminary data.</text>
</comment>
<dbReference type="EMBL" id="JBHULU010000021">
    <property type="protein sequence ID" value="MFD2514994.1"/>
    <property type="molecule type" value="Genomic_DNA"/>
</dbReference>
<proteinExistence type="predicted"/>
<accession>A0ABW5IMW9</accession>
<protein>
    <submittedName>
        <fullName evidence="2">Uncharacterized protein</fullName>
    </submittedName>
</protein>
<dbReference type="Proteomes" id="UP001597544">
    <property type="component" value="Unassembled WGS sequence"/>
</dbReference>
<evidence type="ECO:0000313" key="2">
    <source>
        <dbReference type="EMBL" id="MFD2514994.1"/>
    </source>
</evidence>
<evidence type="ECO:0000256" key="1">
    <source>
        <dbReference type="SAM" id="MobiDB-lite"/>
    </source>
</evidence>
<feature type="region of interest" description="Disordered" evidence="1">
    <location>
        <begin position="1"/>
        <end position="22"/>
    </location>
</feature>
<name>A0ABW5IMW9_9BACT</name>
<organism evidence="2 3">
    <name type="scientific">Pontibacter locisalis</name>
    <dbReference type="NCBI Taxonomy" id="1719035"/>
    <lineage>
        <taxon>Bacteria</taxon>
        <taxon>Pseudomonadati</taxon>
        <taxon>Bacteroidota</taxon>
        <taxon>Cytophagia</taxon>
        <taxon>Cytophagales</taxon>
        <taxon>Hymenobacteraceae</taxon>
        <taxon>Pontibacter</taxon>
    </lineage>
</organism>
<dbReference type="RefSeq" id="WP_377508828.1">
    <property type="nucleotide sequence ID" value="NZ_JBHULU010000021.1"/>
</dbReference>
<sequence>MPVSKNRKKKNNKSSNQKPKAAKPMCIHELFRLQTNPCRKCGGSRDEFVFDELPEREQPHWKESGMLDSIDYFLYCPSCEEHSAIFEIDTV</sequence>
<feature type="compositionally biased region" description="Basic residues" evidence="1">
    <location>
        <begin position="1"/>
        <end position="12"/>
    </location>
</feature>
<keyword evidence="3" id="KW-1185">Reference proteome</keyword>
<reference evidence="3" key="1">
    <citation type="journal article" date="2019" name="Int. J. Syst. Evol. Microbiol.">
        <title>The Global Catalogue of Microorganisms (GCM) 10K type strain sequencing project: providing services to taxonomists for standard genome sequencing and annotation.</title>
        <authorList>
            <consortium name="The Broad Institute Genomics Platform"/>
            <consortium name="The Broad Institute Genome Sequencing Center for Infectious Disease"/>
            <person name="Wu L."/>
            <person name="Ma J."/>
        </authorList>
    </citation>
    <scope>NUCLEOTIDE SEQUENCE [LARGE SCALE GENOMIC DNA]</scope>
    <source>
        <strain evidence="3">KCTC 42498</strain>
    </source>
</reference>
<gene>
    <name evidence="2" type="ORF">ACFSRY_14040</name>
</gene>
<feature type="compositionally biased region" description="Low complexity" evidence="1">
    <location>
        <begin position="13"/>
        <end position="22"/>
    </location>
</feature>
<evidence type="ECO:0000313" key="3">
    <source>
        <dbReference type="Proteomes" id="UP001597544"/>
    </source>
</evidence>